<gene>
    <name evidence="2" type="ORF">H6P81_008391</name>
</gene>
<evidence type="ECO:0000313" key="2">
    <source>
        <dbReference type="EMBL" id="KAG9455487.1"/>
    </source>
</evidence>
<feature type="domain" description="Thioesterase" evidence="1">
    <location>
        <begin position="70"/>
        <end position="115"/>
    </location>
</feature>
<dbReference type="AlphaFoldDB" id="A0AAV7F660"/>
<comment type="caution">
    <text evidence="2">The sequence shown here is derived from an EMBL/GenBank/DDBJ whole genome shotgun (WGS) entry which is preliminary data.</text>
</comment>
<reference evidence="2 3" key="1">
    <citation type="submission" date="2021-07" db="EMBL/GenBank/DDBJ databases">
        <title>The Aristolochia fimbriata genome: insights into angiosperm evolution, floral development and chemical biosynthesis.</title>
        <authorList>
            <person name="Jiao Y."/>
        </authorList>
    </citation>
    <scope>NUCLEOTIDE SEQUENCE [LARGE SCALE GENOMIC DNA]</scope>
    <source>
        <strain evidence="2">IBCAS-2021</strain>
        <tissue evidence="2">Leaf</tissue>
    </source>
</reference>
<dbReference type="EMBL" id="JAINDJ010000003">
    <property type="protein sequence ID" value="KAG9455487.1"/>
    <property type="molecule type" value="Genomic_DNA"/>
</dbReference>
<name>A0AAV7F660_ARIFI</name>
<dbReference type="PANTHER" id="PTHR46999:SF1">
    <property type="entry name" value="ALPHA-GLUCAN WATER DIKINASE 1, CHLOROPLASTIC"/>
    <property type="match status" value="1"/>
</dbReference>
<dbReference type="PANTHER" id="PTHR46999">
    <property type="entry name" value="ALPHA-GLUCAN WATER DIKINASE 1, CHLOROPLASTIC-RELATED"/>
    <property type="match status" value="1"/>
</dbReference>
<accession>A0AAV7F660</accession>
<dbReference type="CDD" id="cd03443">
    <property type="entry name" value="PaaI_thioesterase"/>
    <property type="match status" value="1"/>
</dbReference>
<organism evidence="2 3">
    <name type="scientific">Aristolochia fimbriata</name>
    <name type="common">White veined hardy Dutchman's pipe vine</name>
    <dbReference type="NCBI Taxonomy" id="158543"/>
    <lineage>
        <taxon>Eukaryota</taxon>
        <taxon>Viridiplantae</taxon>
        <taxon>Streptophyta</taxon>
        <taxon>Embryophyta</taxon>
        <taxon>Tracheophyta</taxon>
        <taxon>Spermatophyta</taxon>
        <taxon>Magnoliopsida</taxon>
        <taxon>Magnoliidae</taxon>
        <taxon>Piperales</taxon>
        <taxon>Aristolochiaceae</taxon>
        <taxon>Aristolochia</taxon>
    </lineage>
</organism>
<dbReference type="SUPFAM" id="SSF54637">
    <property type="entry name" value="Thioesterase/thiol ester dehydrase-isomerase"/>
    <property type="match status" value="1"/>
</dbReference>
<keyword evidence="3" id="KW-1185">Reference proteome</keyword>
<dbReference type="InterPro" id="IPR006683">
    <property type="entry name" value="Thioestr_dom"/>
</dbReference>
<protein>
    <recommendedName>
        <fullName evidence="1">Thioesterase domain-containing protein</fullName>
    </recommendedName>
</protein>
<dbReference type="Proteomes" id="UP000825729">
    <property type="component" value="Unassembled WGS sequence"/>
</dbReference>
<dbReference type="Pfam" id="PF03061">
    <property type="entry name" value="4HBT"/>
    <property type="match status" value="1"/>
</dbReference>
<sequence length="341" mass="38511">MDEPSADPQWLSATEGFFRRLGHRSSFPDSQAKKGAHSNLLTELLNVDRVERGRVSFFFTVDAPFRNHFDVLHGGAVASLVEEVSATCLKTVAGDAEFFLGELAVSYLSAAKLNVEVEQAHEEITALKDQDQERDERERQSAEEIQWLKDQVLHLTQRYFARCYISSSFRGQVLSHQSPLAWVTRPRFHGRGSHQSCFRLAIWISRAPSIHSRTHEPLLESLLEACTELQPLLHRSHERLKDLFFFYIALDSTVKTVIERGYEDLNNSGAEKVITLVLENLSTTTLEASTKYLGGLLGVEQWVVNIFTEEIIRAGSAASLSSLLNWLDPFLQETAHLGRQS</sequence>
<evidence type="ECO:0000313" key="3">
    <source>
        <dbReference type="Proteomes" id="UP000825729"/>
    </source>
</evidence>
<dbReference type="InterPro" id="IPR029069">
    <property type="entry name" value="HotDog_dom_sf"/>
</dbReference>
<dbReference type="Gene3D" id="3.10.129.10">
    <property type="entry name" value="Hotdog Thioesterase"/>
    <property type="match status" value="1"/>
</dbReference>
<proteinExistence type="predicted"/>
<evidence type="ECO:0000259" key="1">
    <source>
        <dbReference type="Pfam" id="PF03061"/>
    </source>
</evidence>